<organism evidence="2 3">
    <name type="scientific">Corynebacterium simulans</name>
    <dbReference type="NCBI Taxonomy" id="146827"/>
    <lineage>
        <taxon>Bacteria</taxon>
        <taxon>Bacillati</taxon>
        <taxon>Actinomycetota</taxon>
        <taxon>Actinomycetes</taxon>
        <taxon>Mycobacteriales</taxon>
        <taxon>Corynebacteriaceae</taxon>
        <taxon>Corynebacterium</taxon>
    </lineage>
</organism>
<evidence type="ECO:0000259" key="1">
    <source>
        <dbReference type="Pfam" id="PF12728"/>
    </source>
</evidence>
<comment type="caution">
    <text evidence="2">The sequence shown here is derived from an EMBL/GenBank/DDBJ whole genome shotgun (WGS) entry which is preliminary data.</text>
</comment>
<sequence>MDSTWLLAKEAASYLRMHPDRVRELMRRGELQAVKQGKAWRTTTRWCDDYLMEGAA</sequence>
<dbReference type="RefSeq" id="WP_160330558.1">
    <property type="nucleotide sequence ID" value="NZ_LTEB01000022.1"/>
</dbReference>
<proteinExistence type="predicted"/>
<protein>
    <submittedName>
        <fullName evidence="2">Helix-turn-helix domain protein</fullName>
    </submittedName>
</protein>
<gene>
    <name evidence="2" type="ORF">WM41_0858</name>
</gene>
<dbReference type="InterPro" id="IPR041657">
    <property type="entry name" value="HTH_17"/>
</dbReference>
<dbReference type="Pfam" id="PF12728">
    <property type="entry name" value="HTH_17"/>
    <property type="match status" value="1"/>
</dbReference>
<accession>A0ABR5VB42</accession>
<reference evidence="2 3" key="1">
    <citation type="journal article" date="2016" name="Int. J. Syst. Evol. Microbiol.">
        <title>Resolving the Complexity of Human Skin Metagenomes Using Single-Molecule Sequencing.</title>
        <authorList>
            <consortium name="NISC Comparative Sequencing Program"/>
            <person name="Tsai Y.C."/>
            <person name="Conlan S."/>
            <person name="Deming C."/>
            <person name="Segre J.A."/>
            <person name="Kong H.H."/>
            <person name="Korlach J."/>
            <person name="Oh J."/>
        </authorList>
    </citation>
    <scope>NUCLEOTIDE SEQUENCE [LARGE SCALE GENOMIC DNA]</scope>
    <source>
        <strain evidence="2 3">1B08</strain>
    </source>
</reference>
<keyword evidence="3" id="KW-1185">Reference proteome</keyword>
<name>A0ABR5VB42_9CORY</name>
<evidence type="ECO:0000313" key="3">
    <source>
        <dbReference type="Proteomes" id="UP000070339"/>
    </source>
</evidence>
<dbReference type="EMBL" id="LTEB01000022">
    <property type="protein sequence ID" value="KXU18588.1"/>
    <property type="molecule type" value="Genomic_DNA"/>
</dbReference>
<feature type="domain" description="Helix-turn-helix" evidence="1">
    <location>
        <begin position="8"/>
        <end position="41"/>
    </location>
</feature>
<dbReference type="Proteomes" id="UP000070339">
    <property type="component" value="Unassembled WGS sequence"/>
</dbReference>
<evidence type="ECO:0000313" key="2">
    <source>
        <dbReference type="EMBL" id="KXU18588.1"/>
    </source>
</evidence>